<reference evidence="1" key="1">
    <citation type="journal article" date="2023" name="IMA Fungus">
        <title>Comparative genomic study of the Penicillium genus elucidates a diverse pangenome and 15 lateral gene transfer events.</title>
        <authorList>
            <person name="Petersen C."/>
            <person name="Sorensen T."/>
            <person name="Nielsen M.R."/>
            <person name="Sondergaard T.E."/>
            <person name="Sorensen J.L."/>
            <person name="Fitzpatrick D.A."/>
            <person name="Frisvad J.C."/>
            <person name="Nielsen K.L."/>
        </authorList>
    </citation>
    <scope>NUCLEOTIDE SEQUENCE</scope>
    <source>
        <strain evidence="1">IBT 15450</strain>
    </source>
</reference>
<keyword evidence="2" id="KW-1185">Reference proteome</keyword>
<organism evidence="1 2">
    <name type="scientific">Penicillium canescens</name>
    <dbReference type="NCBI Taxonomy" id="5083"/>
    <lineage>
        <taxon>Eukaryota</taxon>
        <taxon>Fungi</taxon>
        <taxon>Dikarya</taxon>
        <taxon>Ascomycota</taxon>
        <taxon>Pezizomycotina</taxon>
        <taxon>Eurotiomycetes</taxon>
        <taxon>Eurotiomycetidae</taxon>
        <taxon>Eurotiales</taxon>
        <taxon>Aspergillaceae</taxon>
        <taxon>Penicillium</taxon>
    </lineage>
</organism>
<evidence type="ECO:0000313" key="1">
    <source>
        <dbReference type="EMBL" id="KAJ6044921.1"/>
    </source>
</evidence>
<dbReference type="EMBL" id="JAQJZL010000004">
    <property type="protein sequence ID" value="KAJ6044921.1"/>
    <property type="molecule type" value="Genomic_DNA"/>
</dbReference>
<dbReference type="Proteomes" id="UP001219568">
    <property type="component" value="Unassembled WGS sequence"/>
</dbReference>
<accession>A0AAD6NAI6</accession>
<comment type="caution">
    <text evidence="1">The sequence shown here is derived from an EMBL/GenBank/DDBJ whole genome shotgun (WGS) entry which is preliminary data.</text>
</comment>
<dbReference type="AlphaFoldDB" id="A0AAD6NAI6"/>
<name>A0AAD6NAI6_PENCN</name>
<evidence type="ECO:0000313" key="2">
    <source>
        <dbReference type="Proteomes" id="UP001219568"/>
    </source>
</evidence>
<dbReference type="SUPFAM" id="SSF48576">
    <property type="entry name" value="Terpenoid synthases"/>
    <property type="match status" value="1"/>
</dbReference>
<protein>
    <submittedName>
        <fullName evidence="1">Uncharacterized protein</fullName>
    </submittedName>
</protein>
<dbReference type="Gene3D" id="1.10.600.10">
    <property type="entry name" value="Farnesyl Diphosphate Synthase"/>
    <property type="match status" value="1"/>
</dbReference>
<gene>
    <name evidence="1" type="ORF">N7460_006276</name>
</gene>
<reference evidence="1" key="2">
    <citation type="submission" date="2023-01" db="EMBL/GenBank/DDBJ databases">
        <authorList>
            <person name="Petersen C."/>
        </authorList>
    </citation>
    <scope>NUCLEOTIDE SEQUENCE</scope>
    <source>
        <strain evidence="1">IBT 15450</strain>
    </source>
</reference>
<dbReference type="InterPro" id="IPR008949">
    <property type="entry name" value="Isoprenoid_synthase_dom_sf"/>
</dbReference>
<proteinExistence type="predicted"/>
<sequence length="186" mass="21307">MATSHCPGPISKEDYKELLCRFLSKNAFKTAKNDPDIENTILNRFLKYDQISEAKAKYLALHGASSAEHFYPLHQKEIRQAVAFYTAYLGAIDDLGPDFLADLRLFRHDVFHEAPQIPLLRDYKKLCEEFGEYYTAFSTDKITVGTINFTSSTVLEAETHDFKKLSTAPNFPHYFRFMTGLVEAYA</sequence>